<accession>X1MC08</accession>
<dbReference type="AlphaFoldDB" id="X1MC08"/>
<proteinExistence type="predicted"/>
<protein>
    <submittedName>
        <fullName evidence="1">Uncharacterized protein</fullName>
    </submittedName>
</protein>
<comment type="caution">
    <text evidence="1">The sequence shown here is derived from an EMBL/GenBank/DDBJ whole genome shotgun (WGS) entry which is preliminary data.</text>
</comment>
<name>X1MC08_9ZZZZ</name>
<organism evidence="1">
    <name type="scientific">marine sediment metagenome</name>
    <dbReference type="NCBI Taxonomy" id="412755"/>
    <lineage>
        <taxon>unclassified sequences</taxon>
        <taxon>metagenomes</taxon>
        <taxon>ecological metagenomes</taxon>
    </lineage>
</organism>
<evidence type="ECO:0000313" key="1">
    <source>
        <dbReference type="EMBL" id="GAI15621.1"/>
    </source>
</evidence>
<gene>
    <name evidence="1" type="ORF">S06H3_11384</name>
</gene>
<reference evidence="1" key="1">
    <citation type="journal article" date="2014" name="Front. Microbiol.">
        <title>High frequency of phylogenetically diverse reductive dehalogenase-homologous genes in deep subseafloor sedimentary metagenomes.</title>
        <authorList>
            <person name="Kawai M."/>
            <person name="Futagami T."/>
            <person name="Toyoda A."/>
            <person name="Takaki Y."/>
            <person name="Nishi S."/>
            <person name="Hori S."/>
            <person name="Arai W."/>
            <person name="Tsubouchi T."/>
            <person name="Morono Y."/>
            <person name="Uchiyama I."/>
            <person name="Ito T."/>
            <person name="Fujiyama A."/>
            <person name="Inagaki F."/>
            <person name="Takami H."/>
        </authorList>
    </citation>
    <scope>NUCLEOTIDE SEQUENCE</scope>
    <source>
        <strain evidence="1">Expedition CK06-06</strain>
    </source>
</reference>
<sequence>MVSNLYKNWGVEMDVGKRVAKIENRIAIREARIHELKCEVEMLQKVRRKWKRVLGRVV</sequence>
<dbReference type="EMBL" id="BARV01005500">
    <property type="protein sequence ID" value="GAI15621.1"/>
    <property type="molecule type" value="Genomic_DNA"/>
</dbReference>